<accession>A0AAV9PLC1</accession>
<dbReference type="Pfam" id="PF06985">
    <property type="entry name" value="HET"/>
    <property type="match status" value="1"/>
</dbReference>
<dbReference type="PANTHER" id="PTHR24148">
    <property type="entry name" value="ANKYRIN REPEAT DOMAIN-CONTAINING PROTEIN 39 HOMOLOG-RELATED"/>
    <property type="match status" value="1"/>
</dbReference>
<evidence type="ECO:0000313" key="3">
    <source>
        <dbReference type="Proteomes" id="UP001337655"/>
    </source>
</evidence>
<organism evidence="2 3">
    <name type="scientific">Saxophila tyrrhenica</name>
    <dbReference type="NCBI Taxonomy" id="1690608"/>
    <lineage>
        <taxon>Eukaryota</taxon>
        <taxon>Fungi</taxon>
        <taxon>Dikarya</taxon>
        <taxon>Ascomycota</taxon>
        <taxon>Pezizomycotina</taxon>
        <taxon>Dothideomycetes</taxon>
        <taxon>Dothideomycetidae</taxon>
        <taxon>Mycosphaerellales</taxon>
        <taxon>Extremaceae</taxon>
        <taxon>Saxophila</taxon>
    </lineage>
</organism>
<comment type="caution">
    <text evidence="2">The sequence shown here is derived from an EMBL/GenBank/DDBJ whole genome shotgun (WGS) entry which is preliminary data.</text>
</comment>
<evidence type="ECO:0000259" key="1">
    <source>
        <dbReference type="Pfam" id="PF06985"/>
    </source>
</evidence>
<dbReference type="RefSeq" id="XP_064663124.1">
    <property type="nucleotide sequence ID" value="XM_064798797.1"/>
</dbReference>
<dbReference type="PANTHER" id="PTHR24148:SF64">
    <property type="entry name" value="HETEROKARYON INCOMPATIBILITY DOMAIN-CONTAINING PROTEIN"/>
    <property type="match status" value="1"/>
</dbReference>
<dbReference type="Proteomes" id="UP001337655">
    <property type="component" value="Unassembled WGS sequence"/>
</dbReference>
<protein>
    <recommendedName>
        <fullName evidence="1">Heterokaryon incompatibility domain-containing protein</fullName>
    </recommendedName>
</protein>
<dbReference type="EMBL" id="JAVRRT010000002">
    <property type="protein sequence ID" value="KAK5174455.1"/>
    <property type="molecule type" value="Genomic_DNA"/>
</dbReference>
<dbReference type="InterPro" id="IPR010730">
    <property type="entry name" value="HET"/>
</dbReference>
<gene>
    <name evidence="2" type="ORF">LTR77_001535</name>
</gene>
<evidence type="ECO:0000313" key="2">
    <source>
        <dbReference type="EMBL" id="KAK5174455.1"/>
    </source>
</evidence>
<name>A0AAV9PLC1_9PEZI</name>
<dbReference type="AlphaFoldDB" id="A0AAV9PLC1"/>
<proteinExistence type="predicted"/>
<dbReference type="GeneID" id="89922883"/>
<keyword evidence="3" id="KW-1185">Reference proteome</keyword>
<reference evidence="2 3" key="1">
    <citation type="submission" date="2023-08" db="EMBL/GenBank/DDBJ databases">
        <title>Black Yeasts Isolated from many extreme environments.</title>
        <authorList>
            <person name="Coleine C."/>
            <person name="Stajich J.E."/>
            <person name="Selbmann L."/>
        </authorList>
    </citation>
    <scope>NUCLEOTIDE SEQUENCE [LARGE SCALE GENOMIC DNA]</scope>
    <source>
        <strain evidence="2 3">CCFEE 5935</strain>
    </source>
</reference>
<dbReference type="InterPro" id="IPR052895">
    <property type="entry name" value="HetReg/Transcr_Mod"/>
</dbReference>
<sequence>MACCAVTSAAAPALVTAGDSPTSPAHEVSLNDFGIFDAQIPPAEDSPIKVNLQVTDANVALRSEYHGHRDILNIPYLVFAFLLSDKQQSVHTPLQKWQTRLLRLEFSTTEGPLVGTLAKVDLTFLEGAALHDEERLVTYEALSYTWGEPVFSHTLCINGLELRITETLANFLLEYRLRHAEEDVERWLWVDQICILQSDPLEKAVQVANMLTIYDKAEGVIAWLGPMDDMVEAAFDDCGQQNEIAWQMDAKLVFQSYVTLCERPWFTRVWVQQEVWAARKLELWCGRRSVDWKSFKQQIQDLISPSEHSETGKRQQGRYRQYYDLTGRLVFINDMESHYEQPKNPNDQRRKEILLRLLEGRRLESTDPRDRIYALLGMSKIGYTNPPRPSSGFAVDYTISTVEVFTRFARYIAQGPFNPDAASHYLTLVMASLECDGASDPELKDLPSKREFEYPRDPPLFRADDPRAIYLGGIASGVVEGGELAKGRLLAALDELPGDSTEMARSLLRKTIGKARDGDVLAACVDCSLLLLRVDTANQGEVSHTLVGALPGSMRLVSSMLSPKSIFELGIGPEAEFEFGSDEFLESLDGDVDTHRLTKHLSNRIGEADRSGELVVFRIT</sequence>
<feature type="domain" description="Heterokaryon incompatibility" evidence="1">
    <location>
        <begin position="139"/>
        <end position="274"/>
    </location>
</feature>